<keyword evidence="6" id="KW-0378">Hydrolase</keyword>
<comment type="similarity">
    <text evidence="8">Belongs to the AAA ATPase family.</text>
</comment>
<comment type="cofactor">
    <cofactor evidence="1">
        <name>Zn(2+)</name>
        <dbReference type="ChEBI" id="CHEBI:29105"/>
    </cofactor>
</comment>
<evidence type="ECO:0000256" key="2">
    <source>
        <dbReference type="ARBA" id="ARBA00022723"/>
    </source>
</evidence>
<dbReference type="Gene3D" id="1.10.8.60">
    <property type="match status" value="1"/>
</dbReference>
<sequence>MERIKTATDTVLFMPIIIKSAVVTCVVAGTAAVLFVFGAICVVVYELMTSPKVTNEQKVTLDDVAVSDDVRRELRKICKLQSKREIEIDEKLNYAQDTGYIFYGPPGTGKTLLAKAIANETKSSFISVSASEFIQRYVGTGPGNIRKLFEKARKNAPCIVFIDEIDSVGEKRCDGSSYGHQAYTETLNQLLTELDGFKSREGVIVIAATNRMGVLDSALTRSGRLSKHINIPLPDENLREKILNLYMKDTPRTEDLDLTELAGRTKGFSGADLFNLVNSVKDFARNRIVKEDTEEIVITMNDVSNALEKLKDEFQKPENEEANVGNVLQTLFSIAPRNSNGLTIQKDGKVLAYPDVNYNEKNTNDDKVQCIINSTIKQNLVSLIST</sequence>
<dbReference type="AlphaFoldDB" id="A0A7R9HB34"/>
<keyword evidence="9" id="KW-1133">Transmembrane helix</keyword>
<dbReference type="EMBL" id="OD008333">
    <property type="protein sequence ID" value="CAD7414815.1"/>
    <property type="molecule type" value="Genomic_DNA"/>
</dbReference>
<dbReference type="GO" id="GO:0008237">
    <property type="term" value="F:metallopeptidase activity"/>
    <property type="evidence" value="ECO:0007669"/>
    <property type="project" value="UniProtKB-KW"/>
</dbReference>
<dbReference type="FunFam" id="3.40.50.300:FF:001025">
    <property type="entry name" value="ATPase family, AAA domain-containing 2B"/>
    <property type="match status" value="1"/>
</dbReference>
<dbReference type="GO" id="GO:0006508">
    <property type="term" value="P:proteolysis"/>
    <property type="evidence" value="ECO:0007669"/>
    <property type="project" value="TreeGrafter"/>
</dbReference>
<dbReference type="SUPFAM" id="SSF52540">
    <property type="entry name" value="P-loop containing nucleoside triphosphate hydrolases"/>
    <property type="match status" value="1"/>
</dbReference>
<evidence type="ECO:0000256" key="9">
    <source>
        <dbReference type="SAM" id="Phobius"/>
    </source>
</evidence>
<dbReference type="InterPro" id="IPR041569">
    <property type="entry name" value="AAA_lid_3"/>
</dbReference>
<keyword evidence="6" id="KW-0645">Protease</keyword>
<evidence type="ECO:0000256" key="5">
    <source>
        <dbReference type="ARBA" id="ARBA00022840"/>
    </source>
</evidence>
<dbReference type="InterPro" id="IPR003959">
    <property type="entry name" value="ATPase_AAA_core"/>
</dbReference>
<organism evidence="11">
    <name type="scientific">Timema poppense</name>
    <name type="common">Walking stick</name>
    <dbReference type="NCBI Taxonomy" id="170557"/>
    <lineage>
        <taxon>Eukaryota</taxon>
        <taxon>Metazoa</taxon>
        <taxon>Ecdysozoa</taxon>
        <taxon>Arthropoda</taxon>
        <taxon>Hexapoda</taxon>
        <taxon>Insecta</taxon>
        <taxon>Pterygota</taxon>
        <taxon>Neoptera</taxon>
        <taxon>Polyneoptera</taxon>
        <taxon>Phasmatodea</taxon>
        <taxon>Timematodea</taxon>
        <taxon>Timematoidea</taxon>
        <taxon>Timematidae</taxon>
        <taxon>Timema</taxon>
    </lineage>
</organism>
<evidence type="ECO:0000256" key="4">
    <source>
        <dbReference type="ARBA" id="ARBA00022833"/>
    </source>
</evidence>
<dbReference type="InterPro" id="IPR003593">
    <property type="entry name" value="AAA+_ATPase"/>
</dbReference>
<accession>A0A7R9HB34</accession>
<keyword evidence="2" id="KW-0479">Metal-binding</keyword>
<keyword evidence="4" id="KW-0862">Zinc</keyword>
<keyword evidence="9" id="KW-0812">Transmembrane</keyword>
<keyword evidence="6" id="KW-0482">Metalloprotease</keyword>
<dbReference type="GO" id="GO:0005524">
    <property type="term" value="F:ATP binding"/>
    <property type="evidence" value="ECO:0007669"/>
    <property type="project" value="UniProtKB-KW"/>
</dbReference>
<dbReference type="GO" id="GO:0016887">
    <property type="term" value="F:ATP hydrolysis activity"/>
    <property type="evidence" value="ECO:0007669"/>
    <property type="project" value="InterPro"/>
</dbReference>
<dbReference type="InterPro" id="IPR027417">
    <property type="entry name" value="P-loop_NTPase"/>
</dbReference>
<dbReference type="GO" id="GO:0046872">
    <property type="term" value="F:metal ion binding"/>
    <property type="evidence" value="ECO:0007669"/>
    <property type="project" value="UniProtKB-KW"/>
</dbReference>
<dbReference type="GO" id="GO:0004176">
    <property type="term" value="F:ATP-dependent peptidase activity"/>
    <property type="evidence" value="ECO:0007669"/>
    <property type="project" value="TreeGrafter"/>
</dbReference>
<evidence type="ECO:0000256" key="8">
    <source>
        <dbReference type="RuleBase" id="RU003651"/>
    </source>
</evidence>
<evidence type="ECO:0000256" key="3">
    <source>
        <dbReference type="ARBA" id="ARBA00022741"/>
    </source>
</evidence>
<protein>
    <recommendedName>
        <fullName evidence="10">AAA+ ATPase domain-containing protein</fullName>
    </recommendedName>
</protein>
<keyword evidence="9" id="KW-0472">Membrane</keyword>
<dbReference type="InterPro" id="IPR003960">
    <property type="entry name" value="ATPase_AAA_CS"/>
</dbReference>
<keyword evidence="5 8" id="KW-0067">ATP-binding</keyword>
<keyword evidence="3 8" id="KW-0547">Nucleotide-binding</keyword>
<dbReference type="Gene3D" id="3.40.50.300">
    <property type="entry name" value="P-loop containing nucleotide triphosphate hydrolases"/>
    <property type="match status" value="1"/>
</dbReference>
<evidence type="ECO:0000313" key="11">
    <source>
        <dbReference type="EMBL" id="CAD7414815.1"/>
    </source>
</evidence>
<evidence type="ECO:0000256" key="7">
    <source>
        <dbReference type="ARBA" id="ARBA00023054"/>
    </source>
</evidence>
<evidence type="ECO:0000256" key="6">
    <source>
        <dbReference type="ARBA" id="ARBA00023049"/>
    </source>
</evidence>
<keyword evidence="7" id="KW-0175">Coiled coil</keyword>
<feature type="transmembrane region" description="Helical" evidence="9">
    <location>
        <begin position="21"/>
        <end position="45"/>
    </location>
</feature>
<evidence type="ECO:0000259" key="10">
    <source>
        <dbReference type="SMART" id="SM00382"/>
    </source>
</evidence>
<dbReference type="Pfam" id="PF00004">
    <property type="entry name" value="AAA"/>
    <property type="match status" value="1"/>
</dbReference>
<dbReference type="Pfam" id="PF17862">
    <property type="entry name" value="AAA_lid_3"/>
    <property type="match status" value="1"/>
</dbReference>
<feature type="domain" description="AAA+ ATPase" evidence="10">
    <location>
        <begin position="96"/>
        <end position="235"/>
    </location>
</feature>
<reference evidence="11" key="1">
    <citation type="submission" date="2020-11" db="EMBL/GenBank/DDBJ databases">
        <authorList>
            <person name="Tran Van P."/>
        </authorList>
    </citation>
    <scope>NUCLEOTIDE SEQUENCE</scope>
</reference>
<proteinExistence type="inferred from homology"/>
<dbReference type="PANTHER" id="PTHR23076">
    <property type="entry name" value="METALLOPROTEASE M41 FTSH"/>
    <property type="match status" value="1"/>
</dbReference>
<dbReference type="PROSITE" id="PS00674">
    <property type="entry name" value="AAA"/>
    <property type="match status" value="1"/>
</dbReference>
<gene>
    <name evidence="11" type="ORF">TPSB3V08_LOCUS9914</name>
</gene>
<dbReference type="SMART" id="SM00382">
    <property type="entry name" value="AAA"/>
    <property type="match status" value="1"/>
</dbReference>
<evidence type="ECO:0000256" key="1">
    <source>
        <dbReference type="ARBA" id="ARBA00001947"/>
    </source>
</evidence>
<dbReference type="PANTHER" id="PTHR23076:SF97">
    <property type="entry name" value="ATP-DEPENDENT ZINC METALLOPROTEASE YME1L1"/>
    <property type="match status" value="1"/>
</dbReference>
<name>A0A7R9HB34_TIMPO</name>